<dbReference type="InterPro" id="IPR039420">
    <property type="entry name" value="WalR-like"/>
</dbReference>
<dbReference type="GO" id="GO:0006355">
    <property type="term" value="P:regulation of DNA-templated transcription"/>
    <property type="evidence" value="ECO:0007669"/>
    <property type="project" value="InterPro"/>
</dbReference>
<evidence type="ECO:0000256" key="4">
    <source>
        <dbReference type="ARBA" id="ARBA00023125"/>
    </source>
</evidence>
<dbReference type="PANTHER" id="PTHR48111:SF22">
    <property type="entry name" value="REGULATOR OF RPOS"/>
    <property type="match status" value="1"/>
</dbReference>
<dbReference type="KEGG" id="vab:WPS_05310"/>
<proteinExistence type="predicted"/>
<dbReference type="FunFam" id="3.40.50.2300:FF:000001">
    <property type="entry name" value="DNA-binding response regulator PhoB"/>
    <property type="match status" value="1"/>
</dbReference>
<keyword evidence="3" id="KW-0805">Transcription regulation</keyword>
<keyword evidence="4 7" id="KW-0238">DNA-binding</keyword>
<keyword evidence="1 6" id="KW-0597">Phosphoprotein</keyword>
<dbReference type="GO" id="GO:0000156">
    <property type="term" value="F:phosphorelay response regulator activity"/>
    <property type="evidence" value="ECO:0007669"/>
    <property type="project" value="TreeGrafter"/>
</dbReference>
<feature type="modified residue" description="4-aspartylphosphate" evidence="6">
    <location>
        <position position="59"/>
    </location>
</feature>
<dbReference type="Gene3D" id="1.10.10.10">
    <property type="entry name" value="Winged helix-like DNA-binding domain superfamily/Winged helix DNA-binding domain"/>
    <property type="match status" value="1"/>
</dbReference>
<keyword evidence="11" id="KW-1185">Reference proteome</keyword>
<accession>A0AAN1XT39</accession>
<dbReference type="SMART" id="SM00862">
    <property type="entry name" value="Trans_reg_C"/>
    <property type="match status" value="1"/>
</dbReference>
<dbReference type="Gene3D" id="6.10.250.690">
    <property type="match status" value="1"/>
</dbReference>
<dbReference type="RefSeq" id="WP_317996313.1">
    <property type="nucleotide sequence ID" value="NZ_AP025523.1"/>
</dbReference>
<dbReference type="FunFam" id="1.10.10.10:FF:000005">
    <property type="entry name" value="Two-component system response regulator"/>
    <property type="match status" value="1"/>
</dbReference>
<dbReference type="GO" id="GO:0005829">
    <property type="term" value="C:cytosol"/>
    <property type="evidence" value="ECO:0007669"/>
    <property type="project" value="TreeGrafter"/>
</dbReference>
<name>A0AAN1XT39_UNVUL</name>
<dbReference type="CDD" id="cd00383">
    <property type="entry name" value="trans_reg_C"/>
    <property type="match status" value="1"/>
</dbReference>
<sequence>MNGVSENRKYKVLLVEDDAQILRVLKLELEHEGFDVETAADGLSGLEKALKEPDLVVLDLMLPKLDGLEVCARVRAKSRVPIIMLTAKDRIPDRVAGLDKGADDYVVKPFSIEELLARIRARLREREPHDSVLRAKDLTMDRDRHEVTRGGAAIHLTAKEYALLEYLLLHRNKVHSRDELFNGVWGSDFLGDSNLIDVYIRYLRGKIDDPYDDKLIQTVRGVGYALKD</sequence>
<organism evidence="10 11">
    <name type="scientific">Vulcanimicrobium alpinum</name>
    <dbReference type="NCBI Taxonomy" id="3016050"/>
    <lineage>
        <taxon>Bacteria</taxon>
        <taxon>Bacillati</taxon>
        <taxon>Vulcanimicrobiota</taxon>
        <taxon>Vulcanimicrobiia</taxon>
        <taxon>Vulcanimicrobiales</taxon>
        <taxon>Vulcanimicrobiaceae</taxon>
        <taxon>Vulcanimicrobium</taxon>
    </lineage>
</organism>
<evidence type="ECO:0000259" key="9">
    <source>
        <dbReference type="PROSITE" id="PS51755"/>
    </source>
</evidence>
<dbReference type="CDD" id="cd17574">
    <property type="entry name" value="REC_OmpR"/>
    <property type="match status" value="1"/>
</dbReference>
<dbReference type="EMBL" id="AP025523">
    <property type="protein sequence ID" value="BDE05255.1"/>
    <property type="molecule type" value="Genomic_DNA"/>
</dbReference>
<dbReference type="PROSITE" id="PS50110">
    <property type="entry name" value="RESPONSE_REGULATORY"/>
    <property type="match status" value="1"/>
</dbReference>
<dbReference type="AlphaFoldDB" id="A0AAN1XT39"/>
<evidence type="ECO:0000256" key="5">
    <source>
        <dbReference type="ARBA" id="ARBA00023163"/>
    </source>
</evidence>
<feature type="domain" description="Response regulatory" evidence="8">
    <location>
        <begin position="11"/>
        <end position="123"/>
    </location>
</feature>
<evidence type="ECO:0000256" key="1">
    <source>
        <dbReference type="ARBA" id="ARBA00022553"/>
    </source>
</evidence>
<protein>
    <submittedName>
        <fullName evidence="10">DNA-binding response regulator</fullName>
    </submittedName>
</protein>
<evidence type="ECO:0000259" key="8">
    <source>
        <dbReference type="PROSITE" id="PS50110"/>
    </source>
</evidence>
<feature type="DNA-binding region" description="OmpR/PhoB-type" evidence="7">
    <location>
        <begin position="130"/>
        <end position="228"/>
    </location>
</feature>
<dbReference type="Pfam" id="PF00072">
    <property type="entry name" value="Response_reg"/>
    <property type="match status" value="1"/>
</dbReference>
<evidence type="ECO:0000256" key="3">
    <source>
        <dbReference type="ARBA" id="ARBA00023015"/>
    </source>
</evidence>
<dbReference type="InterPro" id="IPR011006">
    <property type="entry name" value="CheY-like_superfamily"/>
</dbReference>
<evidence type="ECO:0000256" key="7">
    <source>
        <dbReference type="PROSITE-ProRule" id="PRU01091"/>
    </source>
</evidence>
<evidence type="ECO:0000256" key="6">
    <source>
        <dbReference type="PROSITE-ProRule" id="PRU00169"/>
    </source>
</evidence>
<dbReference type="GO" id="GO:0000976">
    <property type="term" value="F:transcription cis-regulatory region binding"/>
    <property type="evidence" value="ECO:0007669"/>
    <property type="project" value="TreeGrafter"/>
</dbReference>
<evidence type="ECO:0000313" key="11">
    <source>
        <dbReference type="Proteomes" id="UP001317532"/>
    </source>
</evidence>
<dbReference type="InterPro" id="IPR001789">
    <property type="entry name" value="Sig_transdc_resp-reg_receiver"/>
</dbReference>
<dbReference type="Gene3D" id="3.40.50.2300">
    <property type="match status" value="1"/>
</dbReference>
<dbReference type="InterPro" id="IPR036388">
    <property type="entry name" value="WH-like_DNA-bd_sf"/>
</dbReference>
<keyword evidence="2" id="KW-0902">Two-component regulatory system</keyword>
<dbReference type="SUPFAM" id="SSF52172">
    <property type="entry name" value="CheY-like"/>
    <property type="match status" value="1"/>
</dbReference>
<dbReference type="InterPro" id="IPR001867">
    <property type="entry name" value="OmpR/PhoB-type_DNA-bd"/>
</dbReference>
<evidence type="ECO:0000313" key="10">
    <source>
        <dbReference type="EMBL" id="BDE05255.1"/>
    </source>
</evidence>
<dbReference type="PANTHER" id="PTHR48111">
    <property type="entry name" value="REGULATOR OF RPOS"/>
    <property type="match status" value="1"/>
</dbReference>
<evidence type="ECO:0000256" key="2">
    <source>
        <dbReference type="ARBA" id="ARBA00023012"/>
    </source>
</evidence>
<dbReference type="PROSITE" id="PS51755">
    <property type="entry name" value="OMPR_PHOB"/>
    <property type="match status" value="1"/>
</dbReference>
<dbReference type="Proteomes" id="UP001317532">
    <property type="component" value="Chromosome"/>
</dbReference>
<dbReference type="Pfam" id="PF00486">
    <property type="entry name" value="Trans_reg_C"/>
    <property type="match status" value="1"/>
</dbReference>
<reference evidence="10 11" key="1">
    <citation type="journal article" date="2022" name="ISME Commun">
        <title>Vulcanimicrobium alpinus gen. nov. sp. nov., the first cultivated representative of the candidate phylum 'Eremiobacterota', is a metabolically versatile aerobic anoxygenic phototroph.</title>
        <authorList>
            <person name="Yabe S."/>
            <person name="Muto K."/>
            <person name="Abe K."/>
            <person name="Yokota A."/>
            <person name="Staudigel H."/>
            <person name="Tebo B.M."/>
        </authorList>
    </citation>
    <scope>NUCLEOTIDE SEQUENCE [LARGE SCALE GENOMIC DNA]</scope>
    <source>
        <strain evidence="10 11">WC8-2</strain>
    </source>
</reference>
<dbReference type="GO" id="GO:0032993">
    <property type="term" value="C:protein-DNA complex"/>
    <property type="evidence" value="ECO:0007669"/>
    <property type="project" value="TreeGrafter"/>
</dbReference>
<feature type="domain" description="OmpR/PhoB-type" evidence="9">
    <location>
        <begin position="130"/>
        <end position="228"/>
    </location>
</feature>
<gene>
    <name evidence="10" type="ORF">WPS_05310</name>
</gene>
<dbReference type="SMART" id="SM00448">
    <property type="entry name" value="REC"/>
    <property type="match status" value="1"/>
</dbReference>
<keyword evidence="5" id="KW-0804">Transcription</keyword>